<proteinExistence type="predicted"/>
<protein>
    <recommendedName>
        <fullName evidence="1">Transcription activator GCR1-like domain-containing protein</fullName>
    </recommendedName>
</protein>
<dbReference type="PhylomeDB" id="B8MEV6"/>
<name>B8MEV6_TALSN</name>
<dbReference type="PANTHER" id="PTHR37784">
    <property type="entry name" value="PROTEIN MSN1"/>
    <property type="match status" value="1"/>
</dbReference>
<gene>
    <name evidence="2" type="ORF">TSTA_022930</name>
</gene>
<dbReference type="AlphaFoldDB" id="B8MEV6"/>
<dbReference type="OrthoDB" id="5481415at2759"/>
<dbReference type="GeneID" id="8107130"/>
<keyword evidence="3" id="KW-1185">Reference proteome</keyword>
<dbReference type="RefSeq" id="XP_002484473.1">
    <property type="nucleotide sequence ID" value="XM_002484428.1"/>
</dbReference>
<feature type="domain" description="Transcription activator GCR1-like" evidence="1">
    <location>
        <begin position="83"/>
        <end position="166"/>
    </location>
</feature>
<dbReference type="PANTHER" id="PTHR37784:SF2">
    <property type="entry name" value="HIGH-OSMOLARITY-INDUCED TRANSCRIPTION PROTEIN 1"/>
    <property type="match status" value="1"/>
</dbReference>
<dbReference type="InterPro" id="IPR022210">
    <property type="entry name" value="TF_GCR1-like"/>
</dbReference>
<dbReference type="InParanoid" id="B8MEV6"/>
<sequence>MEFPSHPIFRDPLFQMAEYKAFELDIHMAVTTVMKEDPHSIAIQKAIPAVNDWLRTMTAAIQTGQVTHSQALRSLEDLMAPQYRMLRNTTTILELWKEWTVGLNGQLSIERLDELYGSGWSSGPESSAERQFYSRRKTLINEIRRLATVEDASLGDPCQTVVAKLEEERIRAGASLSKVIYALKRS</sequence>
<accession>B8MEV6</accession>
<dbReference type="VEuPathDB" id="FungiDB:TSTA_022930"/>
<dbReference type="GO" id="GO:0060963">
    <property type="term" value="P:positive regulation of ribosomal protein gene transcription by RNA polymerase II"/>
    <property type="evidence" value="ECO:0007669"/>
    <property type="project" value="TreeGrafter"/>
</dbReference>
<dbReference type="HOGENOM" id="CLU_1455316_0_0_1"/>
<dbReference type="Pfam" id="PF12550">
    <property type="entry name" value="GCR1_C"/>
    <property type="match status" value="1"/>
</dbReference>
<dbReference type="EMBL" id="EQ962656">
    <property type="protein sequence ID" value="EED17239.1"/>
    <property type="molecule type" value="Genomic_DNA"/>
</dbReference>
<dbReference type="Proteomes" id="UP000001745">
    <property type="component" value="Unassembled WGS sequence"/>
</dbReference>
<evidence type="ECO:0000313" key="2">
    <source>
        <dbReference type="EMBL" id="EED17239.1"/>
    </source>
</evidence>
<evidence type="ECO:0000313" key="3">
    <source>
        <dbReference type="Proteomes" id="UP000001745"/>
    </source>
</evidence>
<organism evidence="2 3">
    <name type="scientific">Talaromyces stipitatus (strain ATCC 10500 / CBS 375.48 / QM 6759 / NRRL 1006)</name>
    <name type="common">Penicillium stipitatum</name>
    <dbReference type="NCBI Taxonomy" id="441959"/>
    <lineage>
        <taxon>Eukaryota</taxon>
        <taxon>Fungi</taxon>
        <taxon>Dikarya</taxon>
        <taxon>Ascomycota</taxon>
        <taxon>Pezizomycotina</taxon>
        <taxon>Eurotiomycetes</taxon>
        <taxon>Eurotiomycetidae</taxon>
        <taxon>Eurotiales</taxon>
        <taxon>Trichocomaceae</taxon>
        <taxon>Talaromyces</taxon>
        <taxon>Talaromyces sect. Talaromyces</taxon>
    </lineage>
</organism>
<dbReference type="InterPro" id="IPR052146">
    <property type="entry name" value="HOT1"/>
</dbReference>
<dbReference type="STRING" id="441959.B8MEV6"/>
<reference evidence="3" key="1">
    <citation type="journal article" date="2015" name="Genome Announc.">
        <title>Genome sequence of the AIDS-associated pathogen Penicillium marneffei (ATCC18224) and its near taxonomic relative Talaromyces stipitatus (ATCC10500).</title>
        <authorList>
            <person name="Nierman W.C."/>
            <person name="Fedorova-Abrams N.D."/>
            <person name="Andrianopoulos A."/>
        </authorList>
    </citation>
    <scope>NUCLEOTIDE SEQUENCE [LARGE SCALE GENOMIC DNA]</scope>
    <source>
        <strain evidence="3">ATCC 10500 / CBS 375.48 / QM 6759 / NRRL 1006</strain>
    </source>
</reference>
<dbReference type="GO" id="GO:0000981">
    <property type="term" value="F:DNA-binding transcription factor activity, RNA polymerase II-specific"/>
    <property type="evidence" value="ECO:0007669"/>
    <property type="project" value="TreeGrafter"/>
</dbReference>
<dbReference type="GO" id="GO:0000978">
    <property type="term" value="F:RNA polymerase II cis-regulatory region sequence-specific DNA binding"/>
    <property type="evidence" value="ECO:0007669"/>
    <property type="project" value="TreeGrafter"/>
</dbReference>
<evidence type="ECO:0000259" key="1">
    <source>
        <dbReference type="Pfam" id="PF12550"/>
    </source>
</evidence>